<keyword evidence="2" id="KW-1185">Reference proteome</keyword>
<comment type="caution">
    <text evidence="1">The sequence shown here is derived from an EMBL/GenBank/DDBJ whole genome shotgun (WGS) entry which is preliminary data.</text>
</comment>
<dbReference type="Proteomes" id="UP001166402">
    <property type="component" value="Unassembled WGS sequence"/>
</dbReference>
<dbReference type="RefSeq" id="WP_209452734.1">
    <property type="nucleotide sequence ID" value="NZ_JAGGLT010000002.1"/>
</dbReference>
<evidence type="ECO:0000313" key="1">
    <source>
        <dbReference type="EMBL" id="MBP2070755.1"/>
    </source>
</evidence>
<evidence type="ECO:0000313" key="2">
    <source>
        <dbReference type="Proteomes" id="UP001166402"/>
    </source>
</evidence>
<reference evidence="1" key="1">
    <citation type="submission" date="2021-03" db="EMBL/GenBank/DDBJ databases">
        <title>Genomic Encyclopedia of Type Strains, Phase IV (KMG-IV): sequencing the most valuable type-strain genomes for metagenomic binning, comparative biology and taxonomic classification.</title>
        <authorList>
            <person name="Goeker M."/>
        </authorList>
    </citation>
    <scope>NUCLEOTIDE SEQUENCE</scope>
    <source>
        <strain evidence="1">DSM 101588</strain>
    </source>
</reference>
<accession>A0ABS4NAQ1</accession>
<protein>
    <submittedName>
        <fullName evidence="1">Uncharacterized protein</fullName>
    </submittedName>
</protein>
<name>A0ABS4NAQ1_9THEO</name>
<gene>
    <name evidence="1" type="ORF">J2Z80_000253</name>
</gene>
<dbReference type="EMBL" id="JAGGLT010000002">
    <property type="protein sequence ID" value="MBP2070755.1"/>
    <property type="molecule type" value="Genomic_DNA"/>
</dbReference>
<sequence length="130" mass="15463">MTQLEQVQNKLAYAYSMPYQKILQYKNRIRQLEKQELLLFMPEWNDDKAFKYLSTYLQRLSKKYTGQNVCAIAWTSGNNKKLSNLHDKAMAKVDRAFHEHDRNMFFTGLIEFDEIIEKIIEAYNQAQKAS</sequence>
<organism evidence="1 2">
    <name type="scientific">Thermoanaerobacterium butyriciformans</name>
    <dbReference type="NCBI Taxonomy" id="1702242"/>
    <lineage>
        <taxon>Bacteria</taxon>
        <taxon>Bacillati</taxon>
        <taxon>Bacillota</taxon>
        <taxon>Clostridia</taxon>
        <taxon>Thermoanaerobacterales</taxon>
        <taxon>Thermoanaerobacteraceae</taxon>
        <taxon>Thermoanaerobacterium</taxon>
    </lineage>
</organism>
<proteinExistence type="predicted"/>